<reference evidence="3" key="2">
    <citation type="submission" date="2016-06" db="EMBL/GenBank/DDBJ databases">
        <title>The genome of a short-lived fish provides insights into sex chromosome evolution and the genetic control of aging.</title>
        <authorList>
            <person name="Reichwald K."/>
            <person name="Felder M."/>
            <person name="Petzold A."/>
            <person name="Koch P."/>
            <person name="Groth M."/>
            <person name="Platzer M."/>
        </authorList>
    </citation>
    <scope>NUCLEOTIDE SEQUENCE</scope>
    <source>
        <tissue evidence="3">Brain</tissue>
    </source>
</reference>
<evidence type="ECO:0000313" key="3">
    <source>
        <dbReference type="EMBL" id="SBS07840.1"/>
    </source>
</evidence>
<protein>
    <recommendedName>
        <fullName evidence="2">Retroviral polymerase SH3-like domain-containing protein</fullName>
    </recommendedName>
</protein>
<dbReference type="InterPro" id="IPR057670">
    <property type="entry name" value="SH3_retrovirus"/>
</dbReference>
<dbReference type="Pfam" id="PF25597">
    <property type="entry name" value="SH3_retrovirus"/>
    <property type="match status" value="1"/>
</dbReference>
<feature type="non-terminal residue" evidence="3">
    <location>
        <position position="1"/>
    </location>
</feature>
<dbReference type="EMBL" id="HAEH01018539">
    <property type="protein sequence ID" value="SBS07840.1"/>
    <property type="molecule type" value="Transcribed_RNA"/>
</dbReference>
<organism evidence="3">
    <name type="scientific">Nothobranchius rachovii</name>
    <name type="common">bluefin notho</name>
    <dbReference type="NCBI Taxonomy" id="451742"/>
    <lineage>
        <taxon>Eukaryota</taxon>
        <taxon>Metazoa</taxon>
        <taxon>Chordata</taxon>
        <taxon>Craniata</taxon>
        <taxon>Vertebrata</taxon>
        <taxon>Euteleostomi</taxon>
        <taxon>Actinopterygii</taxon>
        <taxon>Neopterygii</taxon>
        <taxon>Teleostei</taxon>
        <taxon>Neoteleostei</taxon>
        <taxon>Acanthomorphata</taxon>
        <taxon>Ovalentaria</taxon>
        <taxon>Atherinomorphae</taxon>
        <taxon>Cyprinodontiformes</taxon>
        <taxon>Nothobranchiidae</taxon>
        <taxon>Nothobranchius</taxon>
    </lineage>
</organism>
<feature type="region of interest" description="Disordered" evidence="1">
    <location>
        <begin position="106"/>
        <end position="140"/>
    </location>
</feature>
<feature type="compositionally biased region" description="Acidic residues" evidence="1">
    <location>
        <begin position="107"/>
        <end position="123"/>
    </location>
</feature>
<gene>
    <name evidence="3" type="primary">CR788254.1</name>
</gene>
<reference evidence="3" key="1">
    <citation type="submission" date="2016-05" db="EMBL/GenBank/DDBJ databases">
        <authorList>
            <person name="Lavstsen T."/>
            <person name="Jespersen J.S."/>
        </authorList>
    </citation>
    <scope>NUCLEOTIDE SEQUENCE</scope>
    <source>
        <tissue evidence="3">Brain</tissue>
    </source>
</reference>
<accession>A0A1A8RNZ1</accession>
<feature type="domain" description="Retroviral polymerase SH3-like" evidence="2">
    <location>
        <begin position="25"/>
        <end position="81"/>
    </location>
</feature>
<sequence length="179" mass="20965">RLQQTPYYAFTGKTPNLSNMNIFGSECYVYKQDKKKLDSRCEKGIFIGYDNYSPAYNVYYPKLEKVLKHSLVKFLTRDSAEGQTQTDGDMRNDIEIFEYTPKRDIQEEVQPDEAETDVEEVTETEPTISEDTQGAEKRYPTRIKKAPRYLKDYQCKTVCNDECEDVDYFYKVIYGVPIT</sequence>
<dbReference type="AlphaFoldDB" id="A0A1A8RNZ1"/>
<evidence type="ECO:0000259" key="2">
    <source>
        <dbReference type="Pfam" id="PF25597"/>
    </source>
</evidence>
<name>A0A1A8RNZ1_9TELE</name>
<evidence type="ECO:0000256" key="1">
    <source>
        <dbReference type="SAM" id="MobiDB-lite"/>
    </source>
</evidence>
<proteinExistence type="predicted"/>